<organism evidence="1 2">
    <name type="scientific">Prunus persica</name>
    <name type="common">Peach</name>
    <name type="synonym">Amygdalus persica</name>
    <dbReference type="NCBI Taxonomy" id="3760"/>
    <lineage>
        <taxon>Eukaryota</taxon>
        <taxon>Viridiplantae</taxon>
        <taxon>Streptophyta</taxon>
        <taxon>Embryophyta</taxon>
        <taxon>Tracheophyta</taxon>
        <taxon>Spermatophyta</taxon>
        <taxon>Magnoliopsida</taxon>
        <taxon>eudicotyledons</taxon>
        <taxon>Gunneridae</taxon>
        <taxon>Pentapetalae</taxon>
        <taxon>rosids</taxon>
        <taxon>fabids</taxon>
        <taxon>Rosales</taxon>
        <taxon>Rosaceae</taxon>
        <taxon>Amygdaloideae</taxon>
        <taxon>Amygdaleae</taxon>
        <taxon>Prunus</taxon>
    </lineage>
</organism>
<proteinExistence type="predicted"/>
<reference evidence="1 2" key="1">
    <citation type="journal article" date="2013" name="Nat. Genet.">
        <title>The high-quality draft genome of peach (Prunus persica) identifies unique patterns of genetic diversity, domestication and genome evolution.</title>
        <authorList>
            <consortium name="International Peach Genome Initiative"/>
            <person name="Verde I."/>
            <person name="Abbott A.G."/>
            <person name="Scalabrin S."/>
            <person name="Jung S."/>
            <person name="Shu S."/>
            <person name="Marroni F."/>
            <person name="Zhebentyayeva T."/>
            <person name="Dettori M.T."/>
            <person name="Grimwood J."/>
            <person name="Cattonaro F."/>
            <person name="Zuccolo A."/>
            <person name="Rossini L."/>
            <person name="Jenkins J."/>
            <person name="Vendramin E."/>
            <person name="Meisel L.A."/>
            <person name="Decroocq V."/>
            <person name="Sosinski B."/>
            <person name="Prochnik S."/>
            <person name="Mitros T."/>
            <person name="Policriti A."/>
            <person name="Cipriani G."/>
            <person name="Dondini L."/>
            <person name="Ficklin S."/>
            <person name="Goodstein D.M."/>
            <person name="Xuan P."/>
            <person name="Del Fabbro C."/>
            <person name="Aramini V."/>
            <person name="Copetti D."/>
            <person name="Gonzalez S."/>
            <person name="Horner D.S."/>
            <person name="Falchi R."/>
            <person name="Lucas S."/>
            <person name="Mica E."/>
            <person name="Maldonado J."/>
            <person name="Lazzari B."/>
            <person name="Bielenberg D."/>
            <person name="Pirona R."/>
            <person name="Miculan M."/>
            <person name="Barakat A."/>
            <person name="Testolin R."/>
            <person name="Stella A."/>
            <person name="Tartarini S."/>
            <person name="Tonutti P."/>
            <person name="Arus P."/>
            <person name="Orellana A."/>
            <person name="Wells C."/>
            <person name="Main D."/>
            <person name="Vizzotto G."/>
            <person name="Silva H."/>
            <person name="Salamini F."/>
            <person name="Schmutz J."/>
            <person name="Morgante M."/>
            <person name="Rokhsar D.S."/>
        </authorList>
    </citation>
    <scope>NUCLEOTIDE SEQUENCE [LARGE SCALE GENOMIC DNA]</scope>
    <source>
        <strain evidence="2">cv. Nemared</strain>
    </source>
</reference>
<name>M5XYZ9_PRUPE</name>
<accession>M5XYZ9</accession>
<evidence type="ECO:0000313" key="2">
    <source>
        <dbReference type="Proteomes" id="UP000006882"/>
    </source>
</evidence>
<dbReference type="Gramene" id="ONI28837">
    <property type="protein sequence ID" value="ONI28837"/>
    <property type="gene ID" value="PRUPE_1G164100"/>
</dbReference>
<dbReference type="EMBL" id="CM007651">
    <property type="protein sequence ID" value="ONI28837.1"/>
    <property type="molecule type" value="Genomic_DNA"/>
</dbReference>
<evidence type="ECO:0000313" key="1">
    <source>
        <dbReference type="EMBL" id="ONI28837.1"/>
    </source>
</evidence>
<dbReference type="AlphaFoldDB" id="M5XYZ9"/>
<protein>
    <submittedName>
        <fullName evidence="1">Uncharacterized protein</fullName>
    </submittedName>
</protein>
<dbReference type="HOGENOM" id="CLU_2835990_0_0_1"/>
<sequence length="66" mass="7869">MDEDRCEDRVLCYKSKLWLVSLKCSIRMSFSAPKQMKTKIAQAFIYLSPFLRNPSLGRTYENFHFE</sequence>
<keyword evidence="2" id="KW-1185">Reference proteome</keyword>
<dbReference type="Proteomes" id="UP000006882">
    <property type="component" value="Chromosome G1"/>
</dbReference>
<gene>
    <name evidence="1" type="ORF">PRUPE_1G164100</name>
</gene>